<sequence length="253" mass="25986">MSPPSTASALSRLRAGGHVHGVLQTMPSSAISELAILVGFDFVILDCEHGLIDAGAHLSCLQVISATPAFSAVRVRPHDLHAVGRYLDLGADAILMPNVRNTQEAKAFVAAATHGPRGTRSSTGSGARASRYGLGAEGERAEPLLLAMIESREAVNDIEAIANTLGLGGFVIGPHDLSSDLGCEKSTLAYLEAVTAIEGAAKRAHLVLGTGAYAGAGLDALKERGYRFILSSVDVLALRDGLGAHLAAACGVS</sequence>
<dbReference type="PANTHER" id="PTHR30502:SF0">
    <property type="entry name" value="PHOSPHOENOLPYRUVATE CARBOXYLASE FAMILY PROTEIN"/>
    <property type="match status" value="1"/>
</dbReference>
<dbReference type="InterPro" id="IPR040442">
    <property type="entry name" value="Pyrv_kinase-like_dom_sf"/>
</dbReference>
<protein>
    <submittedName>
        <fullName evidence="5">4-hydroxy-2-oxo-heptane-1,7-dioate aldolase</fullName>
        <ecNumber evidence="5">4.1.2.-</ecNumber>
    </submittedName>
</protein>
<dbReference type="GO" id="GO:0005737">
    <property type="term" value="C:cytoplasm"/>
    <property type="evidence" value="ECO:0007669"/>
    <property type="project" value="TreeGrafter"/>
</dbReference>
<dbReference type="RefSeq" id="WP_158765832.1">
    <property type="nucleotide sequence ID" value="NZ_CP047045.1"/>
</dbReference>
<evidence type="ECO:0000256" key="2">
    <source>
        <dbReference type="ARBA" id="ARBA00022723"/>
    </source>
</evidence>
<evidence type="ECO:0000313" key="5">
    <source>
        <dbReference type="EMBL" id="QGZ94932.1"/>
    </source>
</evidence>
<dbReference type="Proteomes" id="UP000431269">
    <property type="component" value="Chromosome"/>
</dbReference>
<dbReference type="EC" id="4.1.2.-" evidence="5"/>
<evidence type="ECO:0000259" key="4">
    <source>
        <dbReference type="Pfam" id="PF03328"/>
    </source>
</evidence>
<dbReference type="AlphaFoldDB" id="A0A6I6MTA4"/>
<dbReference type="Gene3D" id="3.20.20.60">
    <property type="entry name" value="Phosphoenolpyruvate-binding domains"/>
    <property type="match status" value="1"/>
</dbReference>
<evidence type="ECO:0000256" key="3">
    <source>
        <dbReference type="ARBA" id="ARBA00023239"/>
    </source>
</evidence>
<organism evidence="5 6">
    <name type="scientific">Terricaulis silvestris</name>
    <dbReference type="NCBI Taxonomy" id="2686094"/>
    <lineage>
        <taxon>Bacteria</taxon>
        <taxon>Pseudomonadati</taxon>
        <taxon>Pseudomonadota</taxon>
        <taxon>Alphaproteobacteria</taxon>
        <taxon>Caulobacterales</taxon>
        <taxon>Caulobacteraceae</taxon>
        <taxon>Terricaulis</taxon>
    </lineage>
</organism>
<dbReference type="KEGG" id="tsv:DSM104635_01767"/>
<evidence type="ECO:0000313" key="6">
    <source>
        <dbReference type="Proteomes" id="UP000431269"/>
    </source>
</evidence>
<feature type="domain" description="HpcH/HpaI aldolase/citrate lyase" evidence="4">
    <location>
        <begin position="31"/>
        <end position="235"/>
    </location>
</feature>
<gene>
    <name evidence="5" type="primary">hpcH</name>
    <name evidence="5" type="ORF">DSM104635_01767</name>
</gene>
<dbReference type="PANTHER" id="PTHR30502">
    <property type="entry name" value="2-KETO-3-DEOXY-L-RHAMNONATE ALDOLASE"/>
    <property type="match status" value="1"/>
</dbReference>
<keyword evidence="6" id="KW-1185">Reference proteome</keyword>
<dbReference type="GO" id="GO:0016832">
    <property type="term" value="F:aldehyde-lyase activity"/>
    <property type="evidence" value="ECO:0007669"/>
    <property type="project" value="TreeGrafter"/>
</dbReference>
<accession>A0A6I6MTA4</accession>
<name>A0A6I6MTA4_9CAUL</name>
<dbReference type="InterPro" id="IPR005000">
    <property type="entry name" value="Aldolase/citrate-lyase_domain"/>
</dbReference>
<dbReference type="InterPro" id="IPR015813">
    <property type="entry name" value="Pyrv/PenolPyrv_kinase-like_dom"/>
</dbReference>
<dbReference type="SUPFAM" id="SSF51621">
    <property type="entry name" value="Phosphoenolpyruvate/pyruvate domain"/>
    <property type="match status" value="1"/>
</dbReference>
<dbReference type="Pfam" id="PF03328">
    <property type="entry name" value="HpcH_HpaI"/>
    <property type="match status" value="1"/>
</dbReference>
<evidence type="ECO:0000256" key="1">
    <source>
        <dbReference type="ARBA" id="ARBA00005568"/>
    </source>
</evidence>
<dbReference type="GO" id="GO:0046872">
    <property type="term" value="F:metal ion binding"/>
    <property type="evidence" value="ECO:0007669"/>
    <property type="project" value="UniProtKB-KW"/>
</dbReference>
<dbReference type="EMBL" id="CP047045">
    <property type="protein sequence ID" value="QGZ94932.1"/>
    <property type="molecule type" value="Genomic_DNA"/>
</dbReference>
<keyword evidence="2" id="KW-0479">Metal-binding</keyword>
<reference evidence="6" key="1">
    <citation type="submission" date="2019-12" db="EMBL/GenBank/DDBJ databases">
        <title>Complete genome of Terracaulis silvestris 0127_4.</title>
        <authorList>
            <person name="Vieira S."/>
            <person name="Riedel T."/>
            <person name="Sproer C."/>
            <person name="Pascual J."/>
            <person name="Boedeker C."/>
            <person name="Overmann J."/>
        </authorList>
    </citation>
    <scope>NUCLEOTIDE SEQUENCE [LARGE SCALE GENOMIC DNA]</scope>
    <source>
        <strain evidence="6">0127_4</strain>
    </source>
</reference>
<dbReference type="InterPro" id="IPR050251">
    <property type="entry name" value="HpcH-HpaI_aldolase"/>
</dbReference>
<keyword evidence="3 5" id="KW-0456">Lyase</keyword>
<proteinExistence type="inferred from homology"/>
<comment type="similarity">
    <text evidence="1">Belongs to the HpcH/HpaI aldolase family.</text>
</comment>